<dbReference type="InterPro" id="IPR017930">
    <property type="entry name" value="Myb_dom"/>
</dbReference>
<dbReference type="EMBL" id="JAKUCV010004254">
    <property type="protein sequence ID" value="KAJ4835975.1"/>
    <property type="molecule type" value="Genomic_DNA"/>
</dbReference>
<keyword evidence="8" id="KW-1185">Reference proteome</keyword>
<dbReference type="PROSITE" id="PS50090">
    <property type="entry name" value="MYB_LIKE"/>
    <property type="match status" value="1"/>
</dbReference>
<dbReference type="SMART" id="SM00717">
    <property type="entry name" value="SANT"/>
    <property type="match status" value="1"/>
</dbReference>
<dbReference type="InterPro" id="IPR029071">
    <property type="entry name" value="Ubiquitin-like_domsf"/>
</dbReference>
<name>A0A9Q0FQT5_9ROSI</name>
<dbReference type="SUPFAM" id="SSF46689">
    <property type="entry name" value="Homeodomain-like"/>
    <property type="match status" value="1"/>
</dbReference>
<evidence type="ECO:0000256" key="1">
    <source>
        <dbReference type="ARBA" id="ARBA00004123"/>
    </source>
</evidence>
<dbReference type="InterPro" id="IPR031105">
    <property type="entry name" value="TRP_plant"/>
</dbReference>
<accession>A0A9Q0FQT5</accession>
<dbReference type="PROSITE" id="PS51294">
    <property type="entry name" value="HTH_MYB"/>
    <property type="match status" value="1"/>
</dbReference>
<dbReference type="OrthoDB" id="2020981at2759"/>
<organism evidence="7 8">
    <name type="scientific">Turnera subulata</name>
    <dbReference type="NCBI Taxonomy" id="218843"/>
    <lineage>
        <taxon>Eukaryota</taxon>
        <taxon>Viridiplantae</taxon>
        <taxon>Streptophyta</taxon>
        <taxon>Embryophyta</taxon>
        <taxon>Tracheophyta</taxon>
        <taxon>Spermatophyta</taxon>
        <taxon>Magnoliopsida</taxon>
        <taxon>eudicotyledons</taxon>
        <taxon>Gunneridae</taxon>
        <taxon>Pentapetalae</taxon>
        <taxon>rosids</taxon>
        <taxon>fabids</taxon>
        <taxon>Malpighiales</taxon>
        <taxon>Passifloraceae</taxon>
        <taxon>Turnera</taxon>
    </lineage>
</organism>
<evidence type="ECO:0000259" key="6">
    <source>
        <dbReference type="PROSITE" id="PS51294"/>
    </source>
</evidence>
<comment type="subcellular location">
    <subcellularLocation>
        <location evidence="1">Nucleus</location>
    </subcellularLocation>
</comment>
<feature type="region of interest" description="Disordered" evidence="4">
    <location>
        <begin position="432"/>
        <end position="454"/>
    </location>
</feature>
<dbReference type="InterPro" id="IPR057625">
    <property type="entry name" value="TPR1-6-like_ubiquitin"/>
</dbReference>
<sequence length="612" mass="67917">MVLHRSLDYRFNGYQAPVVPRASRSLRGKGPIRKKSGDNHRRAFEILASVAGNLLQKGEGSGPLNTFDGKDQCNVVKNIVNQNQESGEQLLKADPSYREICCKKTSVCVPSLQRQHSGYKSNKFPHAHEDLSVKHKLGYYFKGEPEAGSLNIQNIESGTFQVKDRLENAMEPEKENVSEDPLGSNVKKSMFKDSVARDHVPADMKVGSRDNDDNSFDCSQHGTVVKKYRPYIGGREIRNLSVSRHWRVAQNLKTGGHFRTDRRTRPICFGGRPSYTHDRSENIFPIKKRKFYYQDQLSTMDGACDCEDVYNPPRKRANIDNSDPAIGESSLASGEKNSPDMRGCNVKLSIKSFKVPELFIDMPATATVGSLKRTVMEAVTAILGDGLHVGILVQGKRVRDDNKTLLQTGISEDEMHGSLGFMLEPRDAPISSVPGGQNRHPMAQQPGSSSVSPVASEKRFGSHVCTDPSTALSLCPLADNATSDSEAIVAVPAIGTEPLAVVPLNSKSRNLELGQRRIRRPFSVSEVEALVQAVEKLGTGRWRDVKLRAFDNAHHRTYVDLKDKWKTLVHTATITPQQRRGEPVPQELLDRVLAVDAHWSQRQGKQRVKPAA</sequence>
<keyword evidence="2" id="KW-0238">DNA-binding</keyword>
<dbReference type="Pfam" id="PF00249">
    <property type="entry name" value="Myb_DNA-binding"/>
    <property type="match status" value="1"/>
</dbReference>
<evidence type="ECO:0000256" key="3">
    <source>
        <dbReference type="ARBA" id="ARBA00023242"/>
    </source>
</evidence>
<comment type="caution">
    <text evidence="7">The sequence shown here is derived from an EMBL/GenBank/DDBJ whole genome shotgun (WGS) entry which is preliminary data.</text>
</comment>
<keyword evidence="3" id="KW-0539">Nucleus</keyword>
<reference evidence="7" key="2">
    <citation type="journal article" date="2023" name="Plants (Basel)">
        <title>Annotation of the Turnera subulata (Passifloraceae) Draft Genome Reveals the S-Locus Evolved after the Divergence of Turneroideae from Passifloroideae in a Stepwise Manner.</title>
        <authorList>
            <person name="Henning P.M."/>
            <person name="Roalson E.H."/>
            <person name="Mir W."/>
            <person name="McCubbin A.G."/>
            <person name="Shore J.S."/>
        </authorList>
    </citation>
    <scope>NUCLEOTIDE SEQUENCE</scope>
    <source>
        <strain evidence="7">F60SS</strain>
    </source>
</reference>
<gene>
    <name evidence="7" type="ORF">Tsubulata_003072</name>
</gene>
<dbReference type="Pfam" id="PF23603">
    <property type="entry name" value="Ubiquitin_TPR1"/>
    <property type="match status" value="1"/>
</dbReference>
<dbReference type="InterPro" id="IPR001005">
    <property type="entry name" value="SANT/Myb"/>
</dbReference>
<feature type="region of interest" description="Disordered" evidence="4">
    <location>
        <begin position="314"/>
        <end position="340"/>
    </location>
</feature>
<evidence type="ECO:0000313" key="7">
    <source>
        <dbReference type="EMBL" id="KAJ4835975.1"/>
    </source>
</evidence>
<reference evidence="7" key="1">
    <citation type="submission" date="2022-02" db="EMBL/GenBank/DDBJ databases">
        <authorList>
            <person name="Henning P.M."/>
            <person name="McCubbin A.G."/>
            <person name="Shore J.S."/>
        </authorList>
    </citation>
    <scope>NUCLEOTIDE SEQUENCE</scope>
    <source>
        <strain evidence="7">F60SS</strain>
        <tissue evidence="7">Leaves</tissue>
    </source>
</reference>
<evidence type="ECO:0008006" key="9">
    <source>
        <dbReference type="Google" id="ProtNLM"/>
    </source>
</evidence>
<evidence type="ECO:0000313" key="8">
    <source>
        <dbReference type="Proteomes" id="UP001141552"/>
    </source>
</evidence>
<feature type="domain" description="HTH myb-type" evidence="6">
    <location>
        <begin position="514"/>
        <end position="573"/>
    </location>
</feature>
<dbReference type="CDD" id="cd11660">
    <property type="entry name" value="SANT_TRF"/>
    <property type="match status" value="1"/>
</dbReference>
<feature type="domain" description="Myb-like" evidence="5">
    <location>
        <begin position="514"/>
        <end position="569"/>
    </location>
</feature>
<dbReference type="Gene3D" id="1.10.246.220">
    <property type="match status" value="1"/>
</dbReference>
<dbReference type="PANTHER" id="PTHR21717:SF83">
    <property type="match status" value="1"/>
</dbReference>
<dbReference type="PANTHER" id="PTHR21717">
    <property type="entry name" value="TELOMERIC REPEAT BINDING PROTEIN"/>
    <property type="match status" value="1"/>
</dbReference>
<dbReference type="InterPro" id="IPR009057">
    <property type="entry name" value="Homeodomain-like_sf"/>
</dbReference>
<dbReference type="SUPFAM" id="SSF54236">
    <property type="entry name" value="Ubiquitin-like"/>
    <property type="match status" value="1"/>
</dbReference>
<dbReference type="GO" id="GO:0005634">
    <property type="term" value="C:nucleus"/>
    <property type="evidence" value="ECO:0007669"/>
    <property type="project" value="UniProtKB-SubCell"/>
</dbReference>
<dbReference type="AlphaFoldDB" id="A0A9Q0FQT5"/>
<proteinExistence type="predicted"/>
<evidence type="ECO:0000256" key="4">
    <source>
        <dbReference type="SAM" id="MobiDB-lite"/>
    </source>
</evidence>
<evidence type="ECO:0000256" key="2">
    <source>
        <dbReference type="ARBA" id="ARBA00023125"/>
    </source>
</evidence>
<protein>
    <recommendedName>
        <fullName evidence="9">HTH myb-type domain-containing protein</fullName>
    </recommendedName>
</protein>
<dbReference type="GO" id="GO:0042162">
    <property type="term" value="F:telomeric DNA binding"/>
    <property type="evidence" value="ECO:0007669"/>
    <property type="project" value="UniProtKB-ARBA"/>
</dbReference>
<evidence type="ECO:0000259" key="5">
    <source>
        <dbReference type="PROSITE" id="PS50090"/>
    </source>
</evidence>
<dbReference type="Proteomes" id="UP001141552">
    <property type="component" value="Unassembled WGS sequence"/>
</dbReference>